<reference evidence="2 3" key="1">
    <citation type="journal article" date="2019" name="Genome Biol. Evol.">
        <title>Whole-Genome Sequencing of the Giant Devil Catfish, Bagarius yarrelli.</title>
        <authorList>
            <person name="Jiang W."/>
            <person name="Lv Y."/>
            <person name="Cheng L."/>
            <person name="Yang K."/>
            <person name="Chao B."/>
            <person name="Wang X."/>
            <person name="Li Y."/>
            <person name="Pan X."/>
            <person name="You X."/>
            <person name="Zhang Y."/>
            <person name="Yang J."/>
            <person name="Li J."/>
            <person name="Zhang X."/>
            <person name="Liu S."/>
            <person name="Sun C."/>
            <person name="Yang J."/>
            <person name="Shi Q."/>
        </authorList>
    </citation>
    <scope>NUCLEOTIDE SEQUENCE [LARGE SCALE GENOMIC DNA]</scope>
    <source>
        <strain evidence="2">JWS20170419001</strain>
        <tissue evidence="2">Muscle</tissue>
    </source>
</reference>
<sequence length="96" mass="10430">MPKVKADTSELLVSYSGILNGSPKASHQALENNIKCGRESLRCSIPCTMGMLQAYQSNLLRDLGEKGETDFDAGPQTQPSGPRNKQPGLSADQWQH</sequence>
<organism evidence="2 3">
    <name type="scientific">Bagarius yarrelli</name>
    <name type="common">Goonch</name>
    <name type="synonym">Bagrus yarrelli</name>
    <dbReference type="NCBI Taxonomy" id="175774"/>
    <lineage>
        <taxon>Eukaryota</taxon>
        <taxon>Metazoa</taxon>
        <taxon>Chordata</taxon>
        <taxon>Craniata</taxon>
        <taxon>Vertebrata</taxon>
        <taxon>Euteleostomi</taxon>
        <taxon>Actinopterygii</taxon>
        <taxon>Neopterygii</taxon>
        <taxon>Teleostei</taxon>
        <taxon>Ostariophysi</taxon>
        <taxon>Siluriformes</taxon>
        <taxon>Sisoridae</taxon>
        <taxon>Sisorinae</taxon>
        <taxon>Bagarius</taxon>
    </lineage>
</organism>
<gene>
    <name evidence="2" type="ORF">Baya_1046</name>
</gene>
<protein>
    <submittedName>
        <fullName evidence="2">Uncharacterized protein</fullName>
    </submittedName>
</protein>
<name>A0A556TJZ6_BAGYA</name>
<feature type="region of interest" description="Disordered" evidence="1">
    <location>
        <begin position="63"/>
        <end position="96"/>
    </location>
</feature>
<evidence type="ECO:0000256" key="1">
    <source>
        <dbReference type="SAM" id="MobiDB-lite"/>
    </source>
</evidence>
<dbReference type="AlphaFoldDB" id="A0A556TJZ6"/>
<comment type="caution">
    <text evidence="2">The sequence shown here is derived from an EMBL/GenBank/DDBJ whole genome shotgun (WGS) entry which is preliminary data.</text>
</comment>
<dbReference type="EMBL" id="VCAZ01000003">
    <property type="protein sequence ID" value="TSK16175.1"/>
    <property type="molecule type" value="Genomic_DNA"/>
</dbReference>
<dbReference type="Proteomes" id="UP000319801">
    <property type="component" value="Unassembled WGS sequence"/>
</dbReference>
<evidence type="ECO:0000313" key="2">
    <source>
        <dbReference type="EMBL" id="TSK16175.1"/>
    </source>
</evidence>
<evidence type="ECO:0000313" key="3">
    <source>
        <dbReference type="Proteomes" id="UP000319801"/>
    </source>
</evidence>
<accession>A0A556TJZ6</accession>
<proteinExistence type="predicted"/>
<keyword evidence="3" id="KW-1185">Reference proteome</keyword>